<evidence type="ECO:0000256" key="2">
    <source>
        <dbReference type="ARBA" id="ARBA00004305"/>
    </source>
</evidence>
<feature type="binding site" evidence="19">
    <location>
        <position position="141"/>
    </location>
    <ligand>
        <name>Mg(2+)</name>
        <dbReference type="ChEBI" id="CHEBI:18420"/>
        <label>1</label>
    </ligand>
</feature>
<accession>A0A182RJU4</accession>
<dbReference type="PIRSF" id="PIRSF038895">
    <property type="entry name" value="FPGS"/>
    <property type="match status" value="1"/>
</dbReference>
<evidence type="ECO:0000256" key="13">
    <source>
        <dbReference type="ARBA" id="ARBA00022842"/>
    </source>
</evidence>
<keyword evidence="9 19" id="KW-0479">Metal-binding</keyword>
<dbReference type="STRING" id="62324.A0A182RJU4"/>
<evidence type="ECO:0000256" key="15">
    <source>
        <dbReference type="ARBA" id="ARBA00023136"/>
    </source>
</evidence>
<dbReference type="PANTHER" id="PTHR11136:SF5">
    <property type="entry name" value="FOLYLPOLYGLUTAMATE SYNTHASE, MITOCHONDRIAL"/>
    <property type="match status" value="1"/>
</dbReference>
<keyword evidence="13 19" id="KW-0460">Magnesium</keyword>
<comment type="subcellular location">
    <subcellularLocation>
        <location evidence="3">Cytoplasm</location>
    </subcellularLocation>
    <subcellularLocation>
        <location evidence="1">Mitochondrion inner membrane</location>
    </subcellularLocation>
    <subcellularLocation>
        <location evidence="2">Mitochondrion matrix</location>
    </subcellularLocation>
</comment>
<evidence type="ECO:0000256" key="10">
    <source>
        <dbReference type="ARBA" id="ARBA00022741"/>
    </source>
</evidence>
<dbReference type="EnsemblMetazoa" id="AFUN006512-RA">
    <property type="protein sequence ID" value="AFUN006512-PA"/>
    <property type="gene ID" value="AFUN006512"/>
</dbReference>
<keyword evidence="15" id="KW-0472">Membrane</keyword>
<name>A0A182RJU4_ANOFN</name>
<dbReference type="GO" id="GO:0004326">
    <property type="term" value="F:tetrahydrofolylpolyglutamate synthase activity"/>
    <property type="evidence" value="ECO:0007669"/>
    <property type="project" value="UniProtKB-EC"/>
</dbReference>
<protein>
    <recommendedName>
        <fullName evidence="17">Folylpolyglutamate synthase</fullName>
        <ecNumber evidence="17">6.3.2.17</ecNumber>
    </recommendedName>
    <alternativeName>
        <fullName evidence="17">Folylpoly-gamma-glutamate synthetase</fullName>
    </alternativeName>
    <alternativeName>
        <fullName evidence="17">Tetrahydrofolylpolyglutamate synthase</fullName>
    </alternativeName>
</protein>
<evidence type="ECO:0000256" key="14">
    <source>
        <dbReference type="ARBA" id="ARBA00023128"/>
    </source>
</evidence>
<comment type="similarity">
    <text evidence="5 17">Belongs to the folylpolyglutamate synthase family.</text>
</comment>
<dbReference type="InterPro" id="IPR036615">
    <property type="entry name" value="Mur_ligase_C_dom_sf"/>
</dbReference>
<dbReference type="Gene3D" id="3.40.1190.10">
    <property type="entry name" value="Mur-like, catalytic domain"/>
    <property type="match status" value="1"/>
</dbReference>
<dbReference type="VEuPathDB" id="VectorBase:AFUN2_013677"/>
<feature type="binding site" evidence="19">
    <location>
        <position position="210"/>
    </location>
    <ligand>
        <name>Mg(2+)</name>
        <dbReference type="ChEBI" id="CHEBI:18420"/>
        <label>1</label>
    </ligand>
</feature>
<comment type="function">
    <text evidence="17">Catalyzes conversion of folates to polyglutamate derivatives allowing concentration of folate compounds in the cell and the intracellular retention of these cofactors, which are important substrates for most of the folate-dependent enzymes that are involved in one-carbon transfer reactions involved in purine, pyrimidine and amino acid synthesis.</text>
</comment>
<dbReference type="InterPro" id="IPR036565">
    <property type="entry name" value="Mur-like_cat_sf"/>
</dbReference>
<evidence type="ECO:0000256" key="6">
    <source>
        <dbReference type="ARBA" id="ARBA00022490"/>
    </source>
</evidence>
<evidence type="ECO:0000256" key="16">
    <source>
        <dbReference type="ARBA" id="ARBA00047493"/>
    </source>
</evidence>
<evidence type="ECO:0000256" key="4">
    <source>
        <dbReference type="ARBA" id="ARBA00005150"/>
    </source>
</evidence>
<evidence type="ECO:0000256" key="1">
    <source>
        <dbReference type="ARBA" id="ARBA00004273"/>
    </source>
</evidence>
<keyword evidence="6" id="KW-0963">Cytoplasm</keyword>
<dbReference type="EC" id="6.3.2.17" evidence="17"/>
<organism evidence="20">
    <name type="scientific">Anopheles funestus</name>
    <name type="common">African malaria mosquito</name>
    <dbReference type="NCBI Taxonomy" id="62324"/>
    <lineage>
        <taxon>Eukaryota</taxon>
        <taxon>Metazoa</taxon>
        <taxon>Ecdysozoa</taxon>
        <taxon>Arthropoda</taxon>
        <taxon>Hexapoda</taxon>
        <taxon>Insecta</taxon>
        <taxon>Pterygota</taxon>
        <taxon>Neoptera</taxon>
        <taxon>Endopterygota</taxon>
        <taxon>Diptera</taxon>
        <taxon>Nematocera</taxon>
        <taxon>Culicoidea</taxon>
        <taxon>Culicidae</taxon>
        <taxon>Anophelinae</taxon>
        <taxon>Anopheles</taxon>
    </lineage>
</organism>
<feature type="binding site" evidence="18">
    <location>
        <position position="359"/>
    </location>
    <ligand>
        <name>ATP</name>
        <dbReference type="ChEBI" id="CHEBI:30616"/>
    </ligand>
</feature>
<dbReference type="InterPro" id="IPR001645">
    <property type="entry name" value="Folylpolyglutamate_synth"/>
</dbReference>
<reference evidence="20" key="1">
    <citation type="submission" date="2020-05" db="UniProtKB">
        <authorList>
            <consortium name="EnsemblMetazoa"/>
        </authorList>
    </citation>
    <scope>IDENTIFICATION</scope>
    <source>
        <strain evidence="20">FUMOZ</strain>
    </source>
</reference>
<evidence type="ECO:0000256" key="19">
    <source>
        <dbReference type="PIRSR" id="PIRSR038895-2"/>
    </source>
</evidence>
<evidence type="ECO:0000256" key="9">
    <source>
        <dbReference type="ARBA" id="ARBA00022723"/>
    </source>
</evidence>
<comment type="pathway">
    <text evidence="4 17">Cofactor biosynthesis; tetrahydrofolylpolyglutamate biosynthesis.</text>
</comment>
<evidence type="ECO:0000256" key="7">
    <source>
        <dbReference type="ARBA" id="ARBA00022563"/>
    </source>
</evidence>
<dbReference type="GO" id="GO:0005829">
    <property type="term" value="C:cytosol"/>
    <property type="evidence" value="ECO:0007669"/>
    <property type="project" value="TreeGrafter"/>
</dbReference>
<dbReference type="PANTHER" id="PTHR11136">
    <property type="entry name" value="FOLYLPOLYGLUTAMATE SYNTHASE-RELATED"/>
    <property type="match status" value="1"/>
</dbReference>
<evidence type="ECO:0000256" key="17">
    <source>
        <dbReference type="PIRNR" id="PIRNR038895"/>
    </source>
</evidence>
<evidence type="ECO:0000256" key="5">
    <source>
        <dbReference type="ARBA" id="ARBA00008276"/>
    </source>
</evidence>
<dbReference type="GO" id="GO:0005743">
    <property type="term" value="C:mitochondrial inner membrane"/>
    <property type="evidence" value="ECO:0007669"/>
    <property type="project" value="UniProtKB-SubCell"/>
</dbReference>
<dbReference type="VEuPathDB" id="VectorBase:AFUN006512"/>
<keyword evidence="14" id="KW-0496">Mitochondrion</keyword>
<dbReference type="GO" id="GO:0005759">
    <property type="term" value="C:mitochondrial matrix"/>
    <property type="evidence" value="ECO:0007669"/>
    <property type="project" value="UniProtKB-SubCell"/>
</dbReference>
<dbReference type="GO" id="GO:0046872">
    <property type="term" value="F:metal ion binding"/>
    <property type="evidence" value="ECO:0007669"/>
    <property type="project" value="UniProtKB-KW"/>
</dbReference>
<sequence length="527" mass="59809">MLRWAKFNLYCRLTVARPVHEVVASMPLFNVSCGKMLPFSTVHASGDSATLEQNYENAISSLNSLQSNFSVLQDSVHRKHKDDCRHINDTILYLERVGLSLHSLDKLPAIHVSGTKGKGSTCAMVESILRSNGYRTGFFSSPHLVSVTERVRLNGMPVSTDKFSAHFWRIYNQLLASREHIRDMPSYFCFLTILAFDIFIRESVDVCIVEVGIGGRYDCTNVLRKTNTVGITSLGLEHTKLLGNKLEEIAWQKAGIIKPSSDVFTIPQPIQCIEVIEHECNQAKAKLHIVPPSLHEYIWAQKTSLMEDTCNIVQMNTSLAIQIATNWMHKTEQIAQNSEPLFVTKETIAGIEDCFWPGRFQRISYDSQKTLFLDGAHTVESMELCARWFNDKSKSDHKRLLIFNTTGDRDSIKLLSTLLATITFDAAFFVPNVAFSGAMRADAINHNFPFEHQMQRCRENYVYWAETMKNKYGFVHESVDSVFTQIDTELTRELEDYDILITGSVHLIGAVLTALKLECYTHTSRKK</sequence>
<keyword evidence="8 17" id="KW-0436">Ligase</keyword>
<comment type="catalytic activity">
    <reaction evidence="16 17">
        <text>(6S)-5,6,7,8-tetrahydrofolyl-(gamma-L-Glu)(n) + L-glutamate + ATP = (6S)-5,6,7,8-tetrahydrofolyl-(gamma-L-Glu)(n+1) + ADP + phosphate + H(+)</text>
        <dbReference type="Rhea" id="RHEA:10580"/>
        <dbReference type="Rhea" id="RHEA-COMP:14738"/>
        <dbReference type="Rhea" id="RHEA-COMP:14740"/>
        <dbReference type="ChEBI" id="CHEBI:15378"/>
        <dbReference type="ChEBI" id="CHEBI:29985"/>
        <dbReference type="ChEBI" id="CHEBI:30616"/>
        <dbReference type="ChEBI" id="CHEBI:43474"/>
        <dbReference type="ChEBI" id="CHEBI:141005"/>
        <dbReference type="ChEBI" id="CHEBI:456216"/>
        <dbReference type="EC" id="6.3.2.17"/>
    </reaction>
</comment>
<feature type="binding site" evidence="19">
    <location>
        <position position="238"/>
    </location>
    <ligand>
        <name>Mg(2+)</name>
        <dbReference type="ChEBI" id="CHEBI:18420"/>
        <label>1</label>
    </ligand>
</feature>
<dbReference type="PROSITE" id="PS01012">
    <property type="entry name" value="FOLYLPOLYGLU_SYNT_2"/>
    <property type="match status" value="1"/>
</dbReference>
<keyword evidence="12 18" id="KW-0067">ATP-binding</keyword>
<evidence type="ECO:0000256" key="3">
    <source>
        <dbReference type="ARBA" id="ARBA00004496"/>
    </source>
</evidence>
<comment type="cofactor">
    <cofactor evidence="17">
        <name>a monovalent cation</name>
        <dbReference type="ChEBI" id="CHEBI:60242"/>
    </cofactor>
    <text evidence="17">A monovalent cation.</text>
</comment>
<dbReference type="InterPro" id="IPR023600">
    <property type="entry name" value="Folylpolyglutamate_synth_euk"/>
</dbReference>
<dbReference type="GO" id="GO:0005524">
    <property type="term" value="F:ATP binding"/>
    <property type="evidence" value="ECO:0007669"/>
    <property type="project" value="UniProtKB-KW"/>
</dbReference>
<dbReference type="SUPFAM" id="SSF53623">
    <property type="entry name" value="MurD-like peptide ligases, catalytic domain"/>
    <property type="match status" value="1"/>
</dbReference>
<dbReference type="SUPFAM" id="SSF53244">
    <property type="entry name" value="MurD-like peptide ligases, peptide-binding domain"/>
    <property type="match status" value="1"/>
</dbReference>
<evidence type="ECO:0000313" key="20">
    <source>
        <dbReference type="EnsemblMetazoa" id="AFUN006512-PA"/>
    </source>
</evidence>
<keyword evidence="10 18" id="KW-0547">Nucleotide-binding</keyword>
<dbReference type="GO" id="GO:0006730">
    <property type="term" value="P:one-carbon metabolic process"/>
    <property type="evidence" value="ECO:0007669"/>
    <property type="project" value="UniProtKB-KW"/>
</dbReference>
<feature type="binding site" evidence="18">
    <location>
        <position position="374"/>
    </location>
    <ligand>
        <name>ATP</name>
        <dbReference type="ChEBI" id="CHEBI:30616"/>
    </ligand>
</feature>
<evidence type="ECO:0000256" key="12">
    <source>
        <dbReference type="ARBA" id="ARBA00022840"/>
    </source>
</evidence>
<keyword evidence="7 17" id="KW-0554">One-carbon metabolism</keyword>
<dbReference type="UniPathway" id="UPA00850"/>
<proteinExistence type="inferred from homology"/>
<dbReference type="PROSITE" id="PS01011">
    <property type="entry name" value="FOLYLPOLYGLU_SYNT_1"/>
    <property type="match status" value="1"/>
</dbReference>
<dbReference type="AlphaFoldDB" id="A0A182RJU4"/>
<dbReference type="Gene3D" id="3.90.190.20">
    <property type="entry name" value="Mur ligase, C-terminal domain"/>
    <property type="match status" value="1"/>
</dbReference>
<evidence type="ECO:0000256" key="11">
    <source>
        <dbReference type="ARBA" id="ARBA00022792"/>
    </source>
</evidence>
<evidence type="ECO:0000256" key="18">
    <source>
        <dbReference type="PIRSR" id="PIRSR038895-1"/>
    </source>
</evidence>
<keyword evidence="11" id="KW-0999">Mitochondrion inner membrane</keyword>
<dbReference type="NCBIfam" id="TIGR01499">
    <property type="entry name" value="folC"/>
    <property type="match status" value="1"/>
</dbReference>
<dbReference type="InterPro" id="IPR018109">
    <property type="entry name" value="Folylpolyglutamate_synth_CS"/>
</dbReference>
<evidence type="ECO:0000256" key="8">
    <source>
        <dbReference type="ARBA" id="ARBA00022598"/>
    </source>
</evidence>